<organism evidence="1 2">
    <name type="scientific">Vitis vinifera</name>
    <name type="common">Grape</name>
    <dbReference type="NCBI Taxonomy" id="29760"/>
    <lineage>
        <taxon>Eukaryota</taxon>
        <taxon>Viridiplantae</taxon>
        <taxon>Streptophyta</taxon>
        <taxon>Embryophyta</taxon>
        <taxon>Tracheophyta</taxon>
        <taxon>Spermatophyta</taxon>
        <taxon>Magnoliopsida</taxon>
        <taxon>eudicotyledons</taxon>
        <taxon>Gunneridae</taxon>
        <taxon>Pentapetalae</taxon>
        <taxon>rosids</taxon>
        <taxon>Vitales</taxon>
        <taxon>Vitaceae</taxon>
        <taxon>Viteae</taxon>
        <taxon>Vitis</taxon>
    </lineage>
</organism>
<evidence type="ECO:0000313" key="1">
    <source>
        <dbReference type="EMBL" id="RVW69525.1"/>
    </source>
</evidence>
<gene>
    <name evidence="1" type="ORF">CK203_062817</name>
</gene>
<accession>A0A438GBD0</accession>
<sequence>MVDFLKGQQIILKNQALFPHWKMGQCNNQPMYHDSGKDAASVHKHQIGENVSRKDKINFLVTTVSINLENLR</sequence>
<comment type="caution">
    <text evidence="1">The sequence shown here is derived from an EMBL/GenBank/DDBJ whole genome shotgun (WGS) entry which is preliminary data.</text>
</comment>
<dbReference type="AlphaFoldDB" id="A0A438GBD0"/>
<name>A0A438GBD0_VITVI</name>
<protein>
    <submittedName>
        <fullName evidence="1">Uncharacterized protein</fullName>
    </submittedName>
</protein>
<dbReference type="EMBL" id="QGNW01000493">
    <property type="protein sequence ID" value="RVW69525.1"/>
    <property type="molecule type" value="Genomic_DNA"/>
</dbReference>
<evidence type="ECO:0000313" key="2">
    <source>
        <dbReference type="Proteomes" id="UP000288805"/>
    </source>
</evidence>
<proteinExistence type="predicted"/>
<reference evidence="1 2" key="1">
    <citation type="journal article" date="2018" name="PLoS Genet.">
        <title>Population sequencing reveals clonal diversity and ancestral inbreeding in the grapevine cultivar Chardonnay.</title>
        <authorList>
            <person name="Roach M.J."/>
            <person name="Johnson D.L."/>
            <person name="Bohlmann J."/>
            <person name="van Vuuren H.J."/>
            <person name="Jones S.J."/>
            <person name="Pretorius I.S."/>
            <person name="Schmidt S.A."/>
            <person name="Borneman A.R."/>
        </authorList>
    </citation>
    <scope>NUCLEOTIDE SEQUENCE [LARGE SCALE GENOMIC DNA]</scope>
    <source>
        <strain evidence="2">cv. Chardonnay</strain>
        <tissue evidence="1">Leaf</tissue>
    </source>
</reference>
<dbReference type="Proteomes" id="UP000288805">
    <property type="component" value="Unassembled WGS sequence"/>
</dbReference>